<reference evidence="2" key="1">
    <citation type="submission" date="2023-07" db="EMBL/GenBank/DDBJ databases">
        <authorList>
            <consortium name="CYATHOMIX"/>
        </authorList>
    </citation>
    <scope>NUCLEOTIDE SEQUENCE</scope>
    <source>
        <strain evidence="2">N/A</strain>
    </source>
</reference>
<dbReference type="AlphaFoldDB" id="A0AA36H9S2"/>
<keyword evidence="3" id="KW-1185">Reference proteome</keyword>
<keyword evidence="1" id="KW-0732">Signal</keyword>
<sequence length="123" mass="14623">MKWMISTLFLVTAVKCQQLESESMSTSLGKLEGAIREWAIRKGVLDEMEKYLANMERRLLRIMNNTNQSPEQMRKYESIKSEIYRSIKLTIELSMKELPENTRRQRRSPMSKEELDWLMWGMG</sequence>
<evidence type="ECO:0000256" key="1">
    <source>
        <dbReference type="SAM" id="SignalP"/>
    </source>
</evidence>
<feature type="signal peptide" evidence="1">
    <location>
        <begin position="1"/>
        <end position="16"/>
    </location>
</feature>
<evidence type="ECO:0000313" key="2">
    <source>
        <dbReference type="EMBL" id="CAJ0606386.1"/>
    </source>
</evidence>
<comment type="caution">
    <text evidence="2">The sequence shown here is derived from an EMBL/GenBank/DDBJ whole genome shotgun (WGS) entry which is preliminary data.</text>
</comment>
<evidence type="ECO:0000313" key="3">
    <source>
        <dbReference type="Proteomes" id="UP001176961"/>
    </source>
</evidence>
<gene>
    <name evidence="2" type="ORF">CYNAS_LOCUS18369</name>
</gene>
<proteinExistence type="predicted"/>
<dbReference type="Proteomes" id="UP001176961">
    <property type="component" value="Unassembled WGS sequence"/>
</dbReference>
<organism evidence="2 3">
    <name type="scientific">Cylicocyclus nassatus</name>
    <name type="common">Nematode worm</name>
    <dbReference type="NCBI Taxonomy" id="53992"/>
    <lineage>
        <taxon>Eukaryota</taxon>
        <taxon>Metazoa</taxon>
        <taxon>Ecdysozoa</taxon>
        <taxon>Nematoda</taxon>
        <taxon>Chromadorea</taxon>
        <taxon>Rhabditida</taxon>
        <taxon>Rhabditina</taxon>
        <taxon>Rhabditomorpha</taxon>
        <taxon>Strongyloidea</taxon>
        <taxon>Strongylidae</taxon>
        <taxon>Cylicocyclus</taxon>
    </lineage>
</organism>
<feature type="chain" id="PRO_5041249112" evidence="1">
    <location>
        <begin position="17"/>
        <end position="123"/>
    </location>
</feature>
<accession>A0AA36H9S2</accession>
<dbReference type="EMBL" id="CATQJL010000316">
    <property type="protein sequence ID" value="CAJ0606386.1"/>
    <property type="molecule type" value="Genomic_DNA"/>
</dbReference>
<name>A0AA36H9S2_CYLNA</name>
<protein>
    <submittedName>
        <fullName evidence="2">Uncharacterized protein</fullName>
    </submittedName>
</protein>